<comment type="caution">
    <text evidence="1">The sequence shown here is derived from an EMBL/GenBank/DDBJ whole genome shotgun (WGS) entry which is preliminary data.</text>
</comment>
<organism evidence="1 2">
    <name type="scientific">Intestinicryptomonas porci</name>
    <dbReference type="NCBI Taxonomy" id="2926320"/>
    <lineage>
        <taxon>Bacteria</taxon>
        <taxon>Pseudomonadati</taxon>
        <taxon>Verrucomicrobiota</taxon>
        <taxon>Opitutia</taxon>
        <taxon>Opitutales</taxon>
        <taxon>Intestinicryptomonaceae</taxon>
        <taxon>Intestinicryptomonas</taxon>
    </lineage>
</organism>
<dbReference type="Proteomes" id="UP001275932">
    <property type="component" value="Unassembled WGS sequence"/>
</dbReference>
<protein>
    <submittedName>
        <fullName evidence="1">Uncharacterized protein</fullName>
    </submittedName>
</protein>
<dbReference type="EMBL" id="JALBUT010000007">
    <property type="protein sequence ID" value="MDX8415865.1"/>
    <property type="molecule type" value="Genomic_DNA"/>
</dbReference>
<accession>A0ABU4WH40</accession>
<evidence type="ECO:0000313" key="2">
    <source>
        <dbReference type="Proteomes" id="UP001275932"/>
    </source>
</evidence>
<reference evidence="1 2" key="1">
    <citation type="submission" date="2022-03" db="EMBL/GenBank/DDBJ databases">
        <title>Novel taxa within the pig intestine.</title>
        <authorList>
            <person name="Wylensek D."/>
            <person name="Bishof K."/>
            <person name="Afrizal A."/>
            <person name="Clavel T."/>
        </authorList>
    </citation>
    <scope>NUCLEOTIDE SEQUENCE [LARGE SCALE GENOMIC DNA]</scope>
    <source>
        <strain evidence="1 2">CLA-KB-P66</strain>
    </source>
</reference>
<dbReference type="RefSeq" id="WP_370397318.1">
    <property type="nucleotide sequence ID" value="NZ_JALBUT010000007.1"/>
</dbReference>
<sequence>MRSPKGSMPRVLQSDSPRQWLFAEQKEPSEASAELTRIGEANQVTSTIPIGEWA</sequence>
<name>A0ABU4WH40_9BACT</name>
<gene>
    <name evidence="1" type="ORF">MOX91_06715</name>
</gene>
<keyword evidence="2" id="KW-1185">Reference proteome</keyword>
<evidence type="ECO:0000313" key="1">
    <source>
        <dbReference type="EMBL" id="MDX8415865.1"/>
    </source>
</evidence>
<proteinExistence type="predicted"/>